<comment type="caution">
    <text evidence="1">The sequence shown here is derived from an EMBL/GenBank/DDBJ whole genome shotgun (WGS) entry which is preliminary data.</text>
</comment>
<dbReference type="EMBL" id="LWLN01000001">
    <property type="protein sequence ID" value="OLZ42476.1"/>
    <property type="molecule type" value="Genomic_DNA"/>
</dbReference>
<sequence length="65" mass="6980">MRLPLESRVRRPRLGCGVGIVGIGLTAHGTERSLDAISTGGICLVIGCLYVWKPNAMERLENGTD</sequence>
<name>A0A1S8B0U9_9EURY</name>
<gene>
    <name evidence="1" type="ORF">A6E15_16570</name>
</gene>
<dbReference type="AlphaFoldDB" id="A0A1S8B0U9"/>
<protein>
    <submittedName>
        <fullName evidence="1">Uncharacterized protein</fullName>
    </submittedName>
</protein>
<keyword evidence="2" id="KW-1185">Reference proteome</keyword>
<proteinExistence type="predicted"/>
<accession>A0A1S8B0U9</accession>
<organism evidence="1 2">
    <name type="scientific">Natrinema saccharevitans</name>
    <dbReference type="NCBI Taxonomy" id="301967"/>
    <lineage>
        <taxon>Archaea</taxon>
        <taxon>Methanobacteriati</taxon>
        <taxon>Methanobacteriota</taxon>
        <taxon>Stenosarchaea group</taxon>
        <taxon>Halobacteria</taxon>
        <taxon>Halobacteriales</taxon>
        <taxon>Natrialbaceae</taxon>
        <taxon>Natrinema</taxon>
    </lineage>
</organism>
<evidence type="ECO:0000313" key="2">
    <source>
        <dbReference type="Proteomes" id="UP000189370"/>
    </source>
</evidence>
<dbReference type="Proteomes" id="UP000189370">
    <property type="component" value="Unassembled WGS sequence"/>
</dbReference>
<evidence type="ECO:0000313" key="1">
    <source>
        <dbReference type="EMBL" id="OLZ42476.1"/>
    </source>
</evidence>
<reference evidence="2" key="1">
    <citation type="submission" date="2016-04" db="EMBL/GenBank/DDBJ databases">
        <authorList>
            <person name="Chen S.-C."/>
            <person name="Lai M.-C."/>
        </authorList>
    </citation>
    <scope>NUCLEOTIDE SEQUENCE [LARGE SCALE GENOMIC DNA]</scope>
    <source>
        <strain evidence="2">AB14</strain>
    </source>
</reference>